<dbReference type="CDD" id="cd03109">
    <property type="entry name" value="DTBS"/>
    <property type="match status" value="1"/>
</dbReference>
<dbReference type="HAMAP" id="MF_00336">
    <property type="entry name" value="BioD"/>
    <property type="match status" value="1"/>
</dbReference>
<evidence type="ECO:0000256" key="3">
    <source>
        <dbReference type="ARBA" id="ARBA00022679"/>
    </source>
</evidence>
<dbReference type="Proteomes" id="UP000777438">
    <property type="component" value="Unassembled WGS sequence"/>
</dbReference>
<protein>
    <submittedName>
        <fullName evidence="4">Uncharacterized protein</fullName>
    </submittedName>
</protein>
<evidence type="ECO:0000313" key="4">
    <source>
        <dbReference type="EMBL" id="KAH6885232.1"/>
    </source>
</evidence>
<dbReference type="GO" id="GO:0005524">
    <property type="term" value="F:ATP binding"/>
    <property type="evidence" value="ECO:0007669"/>
    <property type="project" value="InterPro"/>
</dbReference>
<dbReference type="OrthoDB" id="425114at2759"/>
<keyword evidence="2" id="KW-0032">Aminotransferase</keyword>
<dbReference type="InterPro" id="IPR015424">
    <property type="entry name" value="PyrdxlP-dep_Trfase"/>
</dbReference>
<evidence type="ECO:0000313" key="5">
    <source>
        <dbReference type="Proteomes" id="UP000777438"/>
    </source>
</evidence>
<reference evidence="4 5" key="1">
    <citation type="journal article" date="2021" name="Nat. Commun.">
        <title>Genetic determinants of endophytism in the Arabidopsis root mycobiome.</title>
        <authorList>
            <person name="Mesny F."/>
            <person name="Miyauchi S."/>
            <person name="Thiergart T."/>
            <person name="Pickel B."/>
            <person name="Atanasova L."/>
            <person name="Karlsson M."/>
            <person name="Huettel B."/>
            <person name="Barry K.W."/>
            <person name="Haridas S."/>
            <person name="Chen C."/>
            <person name="Bauer D."/>
            <person name="Andreopoulos W."/>
            <person name="Pangilinan J."/>
            <person name="LaButti K."/>
            <person name="Riley R."/>
            <person name="Lipzen A."/>
            <person name="Clum A."/>
            <person name="Drula E."/>
            <person name="Henrissat B."/>
            <person name="Kohler A."/>
            <person name="Grigoriev I.V."/>
            <person name="Martin F.M."/>
            <person name="Hacquard S."/>
        </authorList>
    </citation>
    <scope>NUCLEOTIDE SEQUENCE [LARGE SCALE GENOMIC DNA]</scope>
    <source>
        <strain evidence="4 5">MPI-CAGE-CH-0241</strain>
    </source>
</reference>
<dbReference type="Gene3D" id="3.40.50.300">
    <property type="entry name" value="P-loop containing nucleotide triphosphate hydrolases"/>
    <property type="match status" value="1"/>
</dbReference>
<dbReference type="InterPro" id="IPR049704">
    <property type="entry name" value="Aminotrans_3_PPA_site"/>
</dbReference>
<comment type="caution">
    <text evidence="4">The sequence shown here is derived from an EMBL/GenBank/DDBJ whole genome shotgun (WGS) entry which is preliminary data.</text>
</comment>
<dbReference type="PANTHER" id="PTHR42684">
    <property type="entry name" value="ADENOSYLMETHIONINE-8-AMINO-7-OXONONANOATE AMINOTRANSFERASE"/>
    <property type="match status" value="1"/>
</dbReference>
<accession>A0A9P8VYI3</accession>
<dbReference type="Pfam" id="PF00202">
    <property type="entry name" value="Aminotran_3"/>
    <property type="match status" value="2"/>
</dbReference>
<dbReference type="GO" id="GO:0004015">
    <property type="term" value="F:adenosylmethionine-8-amino-7-oxononanoate transaminase activity"/>
    <property type="evidence" value="ECO:0007669"/>
    <property type="project" value="TreeGrafter"/>
</dbReference>
<evidence type="ECO:0000256" key="2">
    <source>
        <dbReference type="ARBA" id="ARBA00022576"/>
    </source>
</evidence>
<dbReference type="PROSITE" id="PS00600">
    <property type="entry name" value="AA_TRANSFER_CLASS_3"/>
    <property type="match status" value="1"/>
</dbReference>
<name>A0A9P8VYI3_9HYPO</name>
<dbReference type="EMBL" id="JAGPYM010000018">
    <property type="protein sequence ID" value="KAH6885232.1"/>
    <property type="molecule type" value="Genomic_DNA"/>
</dbReference>
<dbReference type="GO" id="GO:0005739">
    <property type="term" value="C:mitochondrion"/>
    <property type="evidence" value="ECO:0007669"/>
    <property type="project" value="UniProtKB-SubCell"/>
</dbReference>
<dbReference type="AlphaFoldDB" id="A0A9P8VYI3"/>
<evidence type="ECO:0000256" key="1">
    <source>
        <dbReference type="ARBA" id="ARBA00004173"/>
    </source>
</evidence>
<gene>
    <name evidence="4" type="ORF">B0T10DRAFT_91324</name>
</gene>
<dbReference type="GO" id="GO:0000287">
    <property type="term" value="F:magnesium ion binding"/>
    <property type="evidence" value="ECO:0007669"/>
    <property type="project" value="InterPro"/>
</dbReference>
<keyword evidence="3" id="KW-0808">Transferase</keyword>
<dbReference type="InterPro" id="IPR015421">
    <property type="entry name" value="PyrdxlP-dep_Trfase_major"/>
</dbReference>
<dbReference type="InterPro" id="IPR027417">
    <property type="entry name" value="P-loop_NTPase"/>
</dbReference>
<keyword evidence="5" id="KW-1185">Reference proteome</keyword>
<dbReference type="SUPFAM" id="SSF52540">
    <property type="entry name" value="P-loop containing nucleoside triphosphate hydrolases"/>
    <property type="match status" value="1"/>
</dbReference>
<dbReference type="InterPro" id="IPR005814">
    <property type="entry name" value="Aminotrans_3"/>
</dbReference>
<proteinExistence type="inferred from homology"/>
<dbReference type="GO" id="GO:0004141">
    <property type="term" value="F:dethiobiotin synthase activity"/>
    <property type="evidence" value="ECO:0007669"/>
    <property type="project" value="InterPro"/>
</dbReference>
<dbReference type="InterPro" id="IPR004472">
    <property type="entry name" value="DTB_synth_BioD"/>
</dbReference>
<comment type="subcellular location">
    <subcellularLocation>
        <location evidence="1">Mitochondrion</location>
    </subcellularLocation>
</comment>
<dbReference type="FunFam" id="3.90.1150.10:FF:000080">
    <property type="entry name" value="Bifunctional dethiobiotin synthetase/adenosylmethionine-8-amino-7-oxononanoate aminotransferase"/>
    <property type="match status" value="1"/>
</dbReference>
<dbReference type="SUPFAM" id="SSF53383">
    <property type="entry name" value="PLP-dependent transferases"/>
    <property type="match status" value="1"/>
</dbReference>
<dbReference type="Gene3D" id="3.40.640.10">
    <property type="entry name" value="Type I PLP-dependent aspartate aminotransferase-like (Major domain)"/>
    <property type="match status" value="1"/>
</dbReference>
<dbReference type="Pfam" id="PF13500">
    <property type="entry name" value="AAA_26"/>
    <property type="match status" value="1"/>
</dbReference>
<dbReference type="PANTHER" id="PTHR42684:SF3">
    <property type="entry name" value="ADENOSYLMETHIONINE-8-AMINO-7-OXONONANOATE AMINOTRANSFERASE"/>
    <property type="match status" value="1"/>
</dbReference>
<dbReference type="GO" id="GO:0030170">
    <property type="term" value="F:pyridoxal phosphate binding"/>
    <property type="evidence" value="ECO:0007669"/>
    <property type="project" value="InterPro"/>
</dbReference>
<sequence length="794" mass="86893">MAPVGAQLWRALRAHQVYGANTEVGKTILTTVLCNSASKNWKNEHVSYLKPVSTGPQDEADDRHIETYAPGVSPETLFQYEIPASPHSAAAVSSKPTPTDHELLAKINHHISKRANQGPGWLFLETAGGVHSPGPSGTTQADLYAPLRMPVVLVGDSKLGGISQTISAFESLRLRGYDVESVLLFRDEVYENYRYLVEYFADKHGVPVGTVAQPPQRHESQASDRDNMSKYYRAMSEHGSIQSLLLHLDKRHQSRISRLEEMGTKAYQHIWYPFTQHSLLTPDKITAIDSAYGDHFQTFKPQTAQSSSSDSGLLQPSFDGSASWWTQGLGHANPKLTLAAAYAAGRYGHVMFAESVNEPALALVESLLRDMENPRATRVFISDNGSTGCEVAIKMALRAARIRYGWGPDTNLGILGLKGSYHGDTIGAMDCAEPCTYNEKIEWYEGKGFWFDYPTVNCVEGKWVVDVPADLKSHLGDGGAFMSLTDVFDVTTREQDATCRKYESYIEETLAKLQKQGRKFGALMMEPIVLGAGGMLLVDPLFQRTLVNVVRRSPHLFSTSSSPASPTTETAWSGLPVVFDEVFTGLYRLGRYTPSSFLGVHPDVSVHAKLLTGGLVPLCATMASESVFEAFASEDKSDALLHGHSYTAHPVGCQVALESLREMTDMEKNGDWDAFKSDGWVSKSDLSTHGNNYGAWSVWSHSFIDGVSRNSARVSGVWALGSVLAITLRSDDGVGYKSTAALALQAHLRKGDAEGQWNVHARVLGNVFYIMAGQKTTRETVAEIEGLVQEALAA</sequence>
<organism evidence="4 5">
    <name type="scientific">Thelonectria olida</name>
    <dbReference type="NCBI Taxonomy" id="1576542"/>
    <lineage>
        <taxon>Eukaryota</taxon>
        <taxon>Fungi</taxon>
        <taxon>Dikarya</taxon>
        <taxon>Ascomycota</taxon>
        <taxon>Pezizomycotina</taxon>
        <taxon>Sordariomycetes</taxon>
        <taxon>Hypocreomycetidae</taxon>
        <taxon>Hypocreales</taxon>
        <taxon>Nectriaceae</taxon>
        <taxon>Thelonectria</taxon>
    </lineage>
</organism>
<dbReference type="GO" id="GO:0009102">
    <property type="term" value="P:biotin biosynthetic process"/>
    <property type="evidence" value="ECO:0007669"/>
    <property type="project" value="InterPro"/>
</dbReference>